<gene>
    <name evidence="1" type="ORF">N3K66_000199</name>
</gene>
<dbReference type="EMBL" id="CM047940">
    <property type="protein sequence ID" value="KAI9903670.1"/>
    <property type="molecule type" value="Genomic_DNA"/>
</dbReference>
<comment type="caution">
    <text evidence="1">The sequence shown here is derived from an EMBL/GenBank/DDBJ whole genome shotgun (WGS) entry which is preliminary data.</text>
</comment>
<proteinExistence type="predicted"/>
<dbReference type="Proteomes" id="UP001163324">
    <property type="component" value="Chromosome 1"/>
</dbReference>
<evidence type="ECO:0000313" key="2">
    <source>
        <dbReference type="Proteomes" id="UP001163324"/>
    </source>
</evidence>
<sequence length="588" mass="65643">MDNDAPSQDASLHAQTGEIPGRVTIFDASLCDIEGEVDALSDATTCCFRFVDCEAFLGESVLRIFEYESLPAQKYSAVSHVWKGLPMLEGSTAKTFNITGTKKDASPISVDVLRTACYASLAFQSQLLWLDLLCIMQGNREDKSWQIQRMFTIFQNCHVCLILPGGLTRLATLHDETTWIHRAWTLQESVAPDMSFCLFSWNLGPATSFRFSLGTIIELVRGETAMAHLIDLLNLSLISTGAELDLHEFPRDLSMIRDERFTSAPYMGMEMSKNPTRVYVDIRIFGHNRSLDEKMHYPLLVQALTANGDRRENALWRSSFLRTSSRSVDAVISIMGLFGVTLDPDSYREGDRLRATIDLMREILRMGGRANWLTFSGRSRIAYEFCLAPRFPEVDEAGEAFYRRPADGREVTAATYFGLNWWWLRKLPRGSMDDEGHLTFRAPALPLPETASAPSLGGLGGWGGSYAEPRQEEYRELDEICERKTRAHSCLTRGEEGARSYAVWIGTKKPFAPSGMSLVSPRFLVVMLVHRHAAGEPFFNVGIEPVGEDFARHPDLMAREFTVGGFDPAAGNEGEGRGGGGRGLHFRA</sequence>
<keyword evidence="2" id="KW-1185">Reference proteome</keyword>
<accession>A0ACC0VB64</accession>
<reference evidence="1" key="1">
    <citation type="submission" date="2022-10" db="EMBL/GenBank/DDBJ databases">
        <title>Complete Genome of Trichothecium roseum strain YXFP-22015, a Plant Pathogen Isolated from Citrus.</title>
        <authorList>
            <person name="Wang Y."/>
            <person name="Zhu L."/>
        </authorList>
    </citation>
    <scope>NUCLEOTIDE SEQUENCE</scope>
    <source>
        <strain evidence="1">YXFP-22015</strain>
    </source>
</reference>
<organism evidence="1 2">
    <name type="scientific">Trichothecium roseum</name>
    <dbReference type="NCBI Taxonomy" id="47278"/>
    <lineage>
        <taxon>Eukaryota</taxon>
        <taxon>Fungi</taxon>
        <taxon>Dikarya</taxon>
        <taxon>Ascomycota</taxon>
        <taxon>Pezizomycotina</taxon>
        <taxon>Sordariomycetes</taxon>
        <taxon>Hypocreomycetidae</taxon>
        <taxon>Hypocreales</taxon>
        <taxon>Hypocreales incertae sedis</taxon>
        <taxon>Trichothecium</taxon>
    </lineage>
</organism>
<evidence type="ECO:0000313" key="1">
    <source>
        <dbReference type="EMBL" id="KAI9903670.1"/>
    </source>
</evidence>
<protein>
    <submittedName>
        <fullName evidence="1">Uncharacterized protein</fullName>
    </submittedName>
</protein>
<name>A0ACC0VB64_9HYPO</name>